<evidence type="ECO:0008006" key="3">
    <source>
        <dbReference type="Google" id="ProtNLM"/>
    </source>
</evidence>
<dbReference type="PANTHER" id="PTHR43169:SF2">
    <property type="entry name" value="NAD_GMP SYNTHASE DOMAIN-CONTAINING PROTEIN"/>
    <property type="match status" value="1"/>
</dbReference>
<dbReference type="RefSeq" id="WP_072338462.1">
    <property type="nucleotide sequence ID" value="NZ_FPKU01000001.1"/>
</dbReference>
<dbReference type="OrthoDB" id="9776919at2"/>
<dbReference type="SUPFAM" id="SSF52402">
    <property type="entry name" value="Adenine nucleotide alpha hydrolases-like"/>
    <property type="match status" value="1"/>
</dbReference>
<dbReference type="STRING" id="665118.SAMN02983003_0084"/>
<organism evidence="1 2">
    <name type="scientific">Devosia enhydra</name>
    <dbReference type="NCBI Taxonomy" id="665118"/>
    <lineage>
        <taxon>Bacteria</taxon>
        <taxon>Pseudomonadati</taxon>
        <taxon>Pseudomonadota</taxon>
        <taxon>Alphaproteobacteria</taxon>
        <taxon>Hyphomicrobiales</taxon>
        <taxon>Devosiaceae</taxon>
        <taxon>Devosia</taxon>
    </lineage>
</organism>
<dbReference type="EMBL" id="FPKU01000001">
    <property type="protein sequence ID" value="SFZ80716.1"/>
    <property type="molecule type" value="Genomic_DNA"/>
</dbReference>
<gene>
    <name evidence="1" type="ORF">SAMN02983003_0084</name>
</gene>
<dbReference type="Gene3D" id="3.40.50.620">
    <property type="entry name" value="HUPs"/>
    <property type="match status" value="1"/>
</dbReference>
<keyword evidence="2" id="KW-1185">Reference proteome</keyword>
<dbReference type="Proteomes" id="UP000183447">
    <property type="component" value="Unassembled WGS sequence"/>
</dbReference>
<proteinExistence type="predicted"/>
<name>A0A1K2HSW9_9HYPH</name>
<dbReference type="PANTHER" id="PTHR43169">
    <property type="entry name" value="EXSB FAMILY PROTEIN"/>
    <property type="match status" value="1"/>
</dbReference>
<reference evidence="1 2" key="1">
    <citation type="submission" date="2016-11" db="EMBL/GenBank/DDBJ databases">
        <authorList>
            <person name="Jaros S."/>
            <person name="Januszkiewicz K."/>
            <person name="Wedrychowicz H."/>
        </authorList>
    </citation>
    <scope>NUCLEOTIDE SEQUENCE [LARGE SCALE GENOMIC DNA]</scope>
    <source>
        <strain evidence="1 2">ATCC 23634</strain>
    </source>
</reference>
<sequence>MNELDPIAAAEARLGAVLDRLGPLAIAVSGGVDSMTLAFFAHRHGAEMVHALSPAVPMAATERVRRHAVRLGWALTETRAGEFSDPDYLANPVNRCFFCKANLYDRIASLTTRTIASGANLDDLGDYRPGLLAAAERRVVHPLVEARIDKRMVRALAARAGLGDLAELPAQPCLSSRVETGIAIDADDLGFIDRVESAVRGLTGASVETRCRITHQGVVLELDPDDPTHADAAAAAMALTAETGRRWAGTRPYKRGAAFLHKT</sequence>
<dbReference type="InterPro" id="IPR014729">
    <property type="entry name" value="Rossmann-like_a/b/a_fold"/>
</dbReference>
<evidence type="ECO:0000313" key="2">
    <source>
        <dbReference type="Proteomes" id="UP000183447"/>
    </source>
</evidence>
<dbReference type="InterPro" id="IPR052188">
    <property type="entry name" value="Ni-pincer_cofactor_biosynth"/>
</dbReference>
<protein>
    <recommendedName>
        <fullName evidence="3">Asparagine synthetase domain-containing protein</fullName>
    </recommendedName>
</protein>
<dbReference type="AlphaFoldDB" id="A0A1K2HSW9"/>
<accession>A0A1K2HSW9</accession>
<evidence type="ECO:0000313" key="1">
    <source>
        <dbReference type="EMBL" id="SFZ80716.1"/>
    </source>
</evidence>